<dbReference type="AlphaFoldDB" id="A0A226DAN3"/>
<feature type="chain" id="PRO_5013393547" evidence="1">
    <location>
        <begin position="27"/>
        <end position="197"/>
    </location>
</feature>
<sequence length="197" mass="22696">MNKIRIATSSLVTVQHILLCIPVIFGYASEDQTCLLIYREYQPDDYFRSFIYFTATSKIPETARAVISWTIFSHTLPPNETSLQKMQPHFGSNCVVIFPFLVDFNSYPNLQYDQKTLFANYYNSPEAVFIIGLHQHVFIPWGRSPSSAYLSFSSSPKYADYFVLKDGYVGGAYVIIPPNIPIWDIFKRKWRPSVALH</sequence>
<comment type="caution">
    <text evidence="2">The sequence shown here is derived from an EMBL/GenBank/DDBJ whole genome shotgun (WGS) entry which is preliminary data.</text>
</comment>
<dbReference type="Proteomes" id="UP000198287">
    <property type="component" value="Unassembled WGS sequence"/>
</dbReference>
<keyword evidence="1" id="KW-0732">Signal</keyword>
<evidence type="ECO:0000256" key="1">
    <source>
        <dbReference type="SAM" id="SignalP"/>
    </source>
</evidence>
<name>A0A226DAN3_FOLCA</name>
<organism evidence="2 3">
    <name type="scientific">Folsomia candida</name>
    <name type="common">Springtail</name>
    <dbReference type="NCBI Taxonomy" id="158441"/>
    <lineage>
        <taxon>Eukaryota</taxon>
        <taxon>Metazoa</taxon>
        <taxon>Ecdysozoa</taxon>
        <taxon>Arthropoda</taxon>
        <taxon>Hexapoda</taxon>
        <taxon>Collembola</taxon>
        <taxon>Entomobryomorpha</taxon>
        <taxon>Isotomoidea</taxon>
        <taxon>Isotomidae</taxon>
        <taxon>Proisotominae</taxon>
        <taxon>Folsomia</taxon>
    </lineage>
</organism>
<keyword evidence="3" id="KW-1185">Reference proteome</keyword>
<accession>A0A226DAN3</accession>
<feature type="signal peptide" evidence="1">
    <location>
        <begin position="1"/>
        <end position="26"/>
    </location>
</feature>
<dbReference type="EMBL" id="LNIX01000027">
    <property type="protein sequence ID" value="OXA41958.1"/>
    <property type="molecule type" value="Genomic_DNA"/>
</dbReference>
<reference evidence="2 3" key="1">
    <citation type="submission" date="2015-12" db="EMBL/GenBank/DDBJ databases">
        <title>The genome of Folsomia candida.</title>
        <authorList>
            <person name="Faddeeva A."/>
            <person name="Derks M.F."/>
            <person name="Anvar Y."/>
            <person name="Smit S."/>
            <person name="Van Straalen N."/>
            <person name="Roelofs D."/>
        </authorList>
    </citation>
    <scope>NUCLEOTIDE SEQUENCE [LARGE SCALE GENOMIC DNA]</scope>
    <source>
        <strain evidence="2 3">VU population</strain>
        <tissue evidence="2">Whole body</tissue>
    </source>
</reference>
<evidence type="ECO:0000313" key="3">
    <source>
        <dbReference type="Proteomes" id="UP000198287"/>
    </source>
</evidence>
<proteinExistence type="predicted"/>
<protein>
    <submittedName>
        <fullName evidence="2">Uncharacterized protein</fullName>
    </submittedName>
</protein>
<evidence type="ECO:0000313" key="2">
    <source>
        <dbReference type="EMBL" id="OXA41958.1"/>
    </source>
</evidence>
<gene>
    <name evidence="2" type="ORF">Fcan01_23288</name>
</gene>